<dbReference type="Proteomes" id="UP000824755">
    <property type="component" value="Chromosome"/>
</dbReference>
<gene>
    <name evidence="1" type="ORF">H8L67_00015</name>
</gene>
<organism evidence="1 2">
    <name type="scientific">Lysobacter soyae</name>
    <dbReference type="NCBI Taxonomy" id="2764185"/>
    <lineage>
        <taxon>Bacteria</taxon>
        <taxon>Pseudomonadati</taxon>
        <taxon>Pseudomonadota</taxon>
        <taxon>Gammaproteobacteria</taxon>
        <taxon>Lysobacterales</taxon>
        <taxon>Lysobacteraceae</taxon>
        <taxon>Lysobacter</taxon>
    </lineage>
</organism>
<accession>A0ABX8WMV0</accession>
<sequence>MGILILLLVVGAVVYFFASARSRREAAVESRVKKMISAGVGSATFADLYYEAAKSYAVSKGAKAADHESAAAKIVIDGCVYFVVFMRDSGGGTVISAERDSDVTKRILDDMSRW</sequence>
<evidence type="ECO:0000313" key="2">
    <source>
        <dbReference type="Proteomes" id="UP000824755"/>
    </source>
</evidence>
<evidence type="ECO:0000313" key="1">
    <source>
        <dbReference type="EMBL" id="QYR52951.1"/>
    </source>
</evidence>
<proteinExistence type="predicted"/>
<dbReference type="RefSeq" id="WP_220379771.1">
    <property type="nucleotide sequence ID" value="NZ_CP080544.1"/>
</dbReference>
<protein>
    <recommendedName>
        <fullName evidence="3">DUF4359 domain-containing protein</fullName>
    </recommendedName>
</protein>
<name>A0ABX8WMV0_9GAMM</name>
<evidence type="ECO:0008006" key="3">
    <source>
        <dbReference type="Google" id="ProtNLM"/>
    </source>
</evidence>
<dbReference type="EMBL" id="CP080544">
    <property type="protein sequence ID" value="QYR52951.1"/>
    <property type="molecule type" value="Genomic_DNA"/>
</dbReference>
<keyword evidence="2" id="KW-1185">Reference proteome</keyword>
<reference evidence="1 2" key="1">
    <citation type="submission" date="2021-08" db="EMBL/GenBank/DDBJ databases">
        <title>Lysobacter sp. strain CJ11 Genome sequencing and assembly.</title>
        <authorList>
            <person name="Kim I."/>
        </authorList>
    </citation>
    <scope>NUCLEOTIDE SEQUENCE [LARGE SCALE GENOMIC DNA]</scope>
    <source>
        <strain evidence="1 2">CJ11</strain>
    </source>
</reference>